<protein>
    <submittedName>
        <fullName evidence="2">Response regulator transcription factor</fullName>
    </submittedName>
</protein>
<organism evidence="2 3">
    <name type="scientific">Chenggangzhangella methanolivorans</name>
    <dbReference type="NCBI Taxonomy" id="1437009"/>
    <lineage>
        <taxon>Bacteria</taxon>
        <taxon>Pseudomonadati</taxon>
        <taxon>Pseudomonadota</taxon>
        <taxon>Alphaproteobacteria</taxon>
        <taxon>Hyphomicrobiales</taxon>
        <taxon>Methylopilaceae</taxon>
        <taxon>Chenggangzhangella</taxon>
    </lineage>
</organism>
<sequence>MKRPQENIVNFTSIIDCVAALDVDSHVKLILYSLGRATISGEAFVTHLENLIQHFPDAPIVLITDCEDAAEILKSLDWGVRGYIPTSSSLKVALEALSLVEVGGTFIPASSLVSSRKSIMGTAENKSCQVDGMFTARQAAVVDALRQGKANKIIAYELDMRESTVKVHVRTIMKKLKARNRTEVAYITNNYANLS</sequence>
<evidence type="ECO:0000313" key="2">
    <source>
        <dbReference type="EMBL" id="QZO01282.1"/>
    </source>
</evidence>
<accession>A0A9E6RHT6</accession>
<evidence type="ECO:0000259" key="1">
    <source>
        <dbReference type="PROSITE" id="PS50043"/>
    </source>
</evidence>
<evidence type="ECO:0000313" key="3">
    <source>
        <dbReference type="Proteomes" id="UP000825701"/>
    </source>
</evidence>
<dbReference type="KEGG" id="cmet:K6K41_07145"/>
<proteinExistence type="predicted"/>
<dbReference type="InterPro" id="IPR051015">
    <property type="entry name" value="EvgA-like"/>
</dbReference>
<dbReference type="GO" id="GO:0006355">
    <property type="term" value="P:regulation of DNA-templated transcription"/>
    <property type="evidence" value="ECO:0007669"/>
    <property type="project" value="InterPro"/>
</dbReference>
<dbReference type="EMBL" id="CP081869">
    <property type="protein sequence ID" value="QZO01282.1"/>
    <property type="molecule type" value="Genomic_DNA"/>
</dbReference>
<dbReference type="InterPro" id="IPR011006">
    <property type="entry name" value="CheY-like_superfamily"/>
</dbReference>
<dbReference type="PRINTS" id="PR00038">
    <property type="entry name" value="HTHLUXR"/>
</dbReference>
<dbReference type="PROSITE" id="PS50043">
    <property type="entry name" value="HTH_LUXR_2"/>
    <property type="match status" value="1"/>
</dbReference>
<name>A0A9E6RHT6_9HYPH</name>
<dbReference type="Proteomes" id="UP000825701">
    <property type="component" value="Chromosome"/>
</dbReference>
<dbReference type="AlphaFoldDB" id="A0A9E6RHT6"/>
<dbReference type="SUPFAM" id="SSF46894">
    <property type="entry name" value="C-terminal effector domain of the bipartite response regulators"/>
    <property type="match status" value="1"/>
</dbReference>
<dbReference type="PANTHER" id="PTHR45566:SF1">
    <property type="entry name" value="HTH-TYPE TRANSCRIPTIONAL REGULATOR YHJB-RELATED"/>
    <property type="match status" value="1"/>
</dbReference>
<dbReference type="RefSeq" id="WP_261404527.1">
    <property type="nucleotide sequence ID" value="NZ_CP081869.1"/>
</dbReference>
<reference evidence="2" key="1">
    <citation type="submission" date="2021-08" db="EMBL/GenBank/DDBJ databases">
        <authorList>
            <person name="Zhang H."/>
            <person name="Xu M."/>
            <person name="Yu Z."/>
            <person name="Yang L."/>
            <person name="Cai Y."/>
        </authorList>
    </citation>
    <scope>NUCLEOTIDE SEQUENCE</scope>
    <source>
        <strain evidence="2">CHL1</strain>
    </source>
</reference>
<dbReference type="InterPro" id="IPR000792">
    <property type="entry name" value="Tscrpt_reg_LuxR_C"/>
</dbReference>
<dbReference type="PANTHER" id="PTHR45566">
    <property type="entry name" value="HTH-TYPE TRANSCRIPTIONAL REGULATOR YHJB-RELATED"/>
    <property type="match status" value="1"/>
</dbReference>
<keyword evidence="3" id="KW-1185">Reference proteome</keyword>
<dbReference type="Pfam" id="PF00196">
    <property type="entry name" value="GerE"/>
    <property type="match status" value="1"/>
</dbReference>
<dbReference type="SUPFAM" id="SSF52172">
    <property type="entry name" value="CheY-like"/>
    <property type="match status" value="1"/>
</dbReference>
<gene>
    <name evidence="2" type="ORF">K6K41_07145</name>
</gene>
<dbReference type="SMART" id="SM00421">
    <property type="entry name" value="HTH_LUXR"/>
    <property type="match status" value="1"/>
</dbReference>
<feature type="domain" description="HTH luxR-type" evidence="1">
    <location>
        <begin position="127"/>
        <end position="192"/>
    </location>
</feature>
<dbReference type="GO" id="GO:0003677">
    <property type="term" value="F:DNA binding"/>
    <property type="evidence" value="ECO:0007669"/>
    <property type="project" value="InterPro"/>
</dbReference>
<dbReference type="CDD" id="cd06170">
    <property type="entry name" value="LuxR_C_like"/>
    <property type="match status" value="1"/>
</dbReference>
<dbReference type="Gene3D" id="3.40.50.2300">
    <property type="match status" value="1"/>
</dbReference>
<dbReference type="InterPro" id="IPR016032">
    <property type="entry name" value="Sig_transdc_resp-reg_C-effctor"/>
</dbReference>